<dbReference type="InterPro" id="IPR005828">
    <property type="entry name" value="MFS_sugar_transport-like"/>
</dbReference>
<feature type="transmembrane region" description="Helical" evidence="10">
    <location>
        <begin position="151"/>
        <end position="169"/>
    </location>
</feature>
<dbReference type="NCBIfam" id="TIGR00879">
    <property type="entry name" value="SP"/>
    <property type="match status" value="1"/>
</dbReference>
<evidence type="ECO:0000256" key="10">
    <source>
        <dbReference type="SAM" id="Phobius"/>
    </source>
</evidence>
<feature type="transmembrane region" description="Helical" evidence="10">
    <location>
        <begin position="94"/>
        <end position="113"/>
    </location>
</feature>
<dbReference type="Proteomes" id="UP000305067">
    <property type="component" value="Unassembled WGS sequence"/>
</dbReference>
<evidence type="ECO:0000313" key="13">
    <source>
        <dbReference type="Proteomes" id="UP000305067"/>
    </source>
</evidence>
<dbReference type="PROSITE" id="PS00217">
    <property type="entry name" value="SUGAR_TRANSPORT_2"/>
    <property type="match status" value="1"/>
</dbReference>
<evidence type="ECO:0000259" key="11">
    <source>
        <dbReference type="PROSITE" id="PS50850"/>
    </source>
</evidence>
<dbReference type="PRINTS" id="PR00171">
    <property type="entry name" value="SUGRTRNSPORT"/>
</dbReference>
<name>A0A5C3R6B5_9AGAR</name>
<evidence type="ECO:0000256" key="4">
    <source>
        <dbReference type="ARBA" id="ARBA00022692"/>
    </source>
</evidence>
<keyword evidence="4 10" id="KW-0812">Transmembrane</keyword>
<proteinExistence type="inferred from homology"/>
<feature type="transmembrane region" description="Helical" evidence="10">
    <location>
        <begin position="21"/>
        <end position="38"/>
    </location>
</feature>
<dbReference type="AlphaFoldDB" id="A0A5C3R6B5"/>
<evidence type="ECO:0000256" key="5">
    <source>
        <dbReference type="ARBA" id="ARBA00022989"/>
    </source>
</evidence>
<feature type="transmembrane region" description="Helical" evidence="10">
    <location>
        <begin position="62"/>
        <end position="82"/>
    </location>
</feature>
<evidence type="ECO:0000256" key="9">
    <source>
        <dbReference type="SAM" id="MobiDB-lite"/>
    </source>
</evidence>
<accession>A0A5C3R6B5</accession>
<evidence type="ECO:0000256" key="7">
    <source>
        <dbReference type="ARBA" id="ARBA00049119"/>
    </source>
</evidence>
<evidence type="ECO:0000256" key="1">
    <source>
        <dbReference type="ARBA" id="ARBA00004141"/>
    </source>
</evidence>
<feature type="region of interest" description="Disordered" evidence="9">
    <location>
        <begin position="493"/>
        <end position="556"/>
    </location>
</feature>
<sequence>MEAGPPVPASRSTRRLVGQPLLYAISVFASVGVFLFGYDQGVMSGIITGPHFRAYFHNPDELQVGTMVAVLEIGAFVTSLAAGTLGDVLGRRGTLFIGAVVFVVGGAIQTFTLGFWTMILGRIVSGFGVGLLSTIVPIYQSEVSPANHRGALACMEFTGNIIGYAFSVWVDYFCSYIDSDLSWRIPLSLQCIIGITLAVGSLIMPESPRWLIDTGKDADGMRVIADLHGGDPNNEAAIAEFQEIRHKVMDELNSGEPRDYATMWRKYKRRVLLAMSSQAFAQLNGINVISYYAPRVFEEAGWIGRDALLMTGINSIIYVLSTLPPWVLVDRWGRRAILLSGAVIMCIALVSTGWWMYVDVPATPRAVVACVIVFNAAFGFSWGPLPWYVFCPLYLLHHAQFLHRLYPPEIMPLRFRAKGVSLSTATNWAFNFLVGEVTPLLQKLIAWRLYPMHGFFCACSFVMVYFLYPETMGVPLEEMDAVFGEDERQEALDNASERESLVSHSPSSNHQSINSYNPRKRSSSRRGIVSRMFGGGGGGGGRRSRSSYEPIEGDDR</sequence>
<feature type="transmembrane region" description="Helical" evidence="10">
    <location>
        <begin position="449"/>
        <end position="468"/>
    </location>
</feature>
<dbReference type="Pfam" id="PF00083">
    <property type="entry name" value="Sugar_tr"/>
    <property type="match status" value="1"/>
</dbReference>
<feature type="transmembrane region" description="Helical" evidence="10">
    <location>
        <begin position="336"/>
        <end position="357"/>
    </location>
</feature>
<dbReference type="GO" id="GO:0005351">
    <property type="term" value="F:carbohydrate:proton symporter activity"/>
    <property type="evidence" value="ECO:0007669"/>
    <property type="project" value="TreeGrafter"/>
</dbReference>
<dbReference type="OrthoDB" id="648285at2759"/>
<evidence type="ECO:0000256" key="6">
    <source>
        <dbReference type="ARBA" id="ARBA00023136"/>
    </source>
</evidence>
<feature type="transmembrane region" description="Helical" evidence="10">
    <location>
        <begin position="363"/>
        <end position="396"/>
    </location>
</feature>
<dbReference type="STRING" id="1884261.A0A5C3R6B5"/>
<dbReference type="FunFam" id="1.20.1250.20:FF:000119">
    <property type="entry name" value="MFS monosaccharide transporter, putative"/>
    <property type="match status" value="1"/>
</dbReference>
<dbReference type="PANTHER" id="PTHR48022">
    <property type="entry name" value="PLASTIDIC GLUCOSE TRANSPORTER 4"/>
    <property type="match status" value="1"/>
</dbReference>
<feature type="transmembrane region" description="Helical" evidence="10">
    <location>
        <begin position="119"/>
        <end position="139"/>
    </location>
</feature>
<keyword evidence="13" id="KW-1185">Reference proteome</keyword>
<comment type="catalytic activity">
    <reaction evidence="7">
        <text>myo-inositol(out) + H(+)(out) = myo-inositol(in) + H(+)(in)</text>
        <dbReference type="Rhea" id="RHEA:60364"/>
        <dbReference type="ChEBI" id="CHEBI:15378"/>
        <dbReference type="ChEBI" id="CHEBI:17268"/>
    </reaction>
</comment>
<keyword evidence="3 8" id="KW-0813">Transport</keyword>
<evidence type="ECO:0000256" key="3">
    <source>
        <dbReference type="ARBA" id="ARBA00022448"/>
    </source>
</evidence>
<feature type="domain" description="Major facilitator superfamily (MFS) profile" evidence="11">
    <location>
        <begin position="25"/>
        <end position="472"/>
    </location>
</feature>
<dbReference type="Gene3D" id="1.20.1250.20">
    <property type="entry name" value="MFS general substrate transporter like domains"/>
    <property type="match status" value="2"/>
</dbReference>
<feature type="transmembrane region" description="Helical" evidence="10">
    <location>
        <begin position="181"/>
        <end position="203"/>
    </location>
</feature>
<dbReference type="InterPro" id="IPR050360">
    <property type="entry name" value="MFS_Sugar_Transporters"/>
</dbReference>
<keyword evidence="5 10" id="KW-1133">Transmembrane helix</keyword>
<reference evidence="12 13" key="1">
    <citation type="journal article" date="2019" name="Nat. Ecol. Evol.">
        <title>Megaphylogeny resolves global patterns of mushroom evolution.</title>
        <authorList>
            <person name="Varga T."/>
            <person name="Krizsan K."/>
            <person name="Foldi C."/>
            <person name="Dima B."/>
            <person name="Sanchez-Garcia M."/>
            <person name="Sanchez-Ramirez S."/>
            <person name="Szollosi G.J."/>
            <person name="Szarkandi J.G."/>
            <person name="Papp V."/>
            <person name="Albert L."/>
            <person name="Andreopoulos W."/>
            <person name="Angelini C."/>
            <person name="Antonin V."/>
            <person name="Barry K.W."/>
            <person name="Bougher N.L."/>
            <person name="Buchanan P."/>
            <person name="Buyck B."/>
            <person name="Bense V."/>
            <person name="Catcheside P."/>
            <person name="Chovatia M."/>
            <person name="Cooper J."/>
            <person name="Damon W."/>
            <person name="Desjardin D."/>
            <person name="Finy P."/>
            <person name="Geml J."/>
            <person name="Haridas S."/>
            <person name="Hughes K."/>
            <person name="Justo A."/>
            <person name="Karasinski D."/>
            <person name="Kautmanova I."/>
            <person name="Kiss B."/>
            <person name="Kocsube S."/>
            <person name="Kotiranta H."/>
            <person name="LaButti K.M."/>
            <person name="Lechner B.E."/>
            <person name="Liimatainen K."/>
            <person name="Lipzen A."/>
            <person name="Lukacs Z."/>
            <person name="Mihaltcheva S."/>
            <person name="Morgado L.N."/>
            <person name="Niskanen T."/>
            <person name="Noordeloos M.E."/>
            <person name="Ohm R.A."/>
            <person name="Ortiz-Santana B."/>
            <person name="Ovrebo C."/>
            <person name="Racz N."/>
            <person name="Riley R."/>
            <person name="Savchenko A."/>
            <person name="Shiryaev A."/>
            <person name="Soop K."/>
            <person name="Spirin V."/>
            <person name="Szebenyi C."/>
            <person name="Tomsovsky M."/>
            <person name="Tulloss R.E."/>
            <person name="Uehling J."/>
            <person name="Grigoriev I.V."/>
            <person name="Vagvolgyi C."/>
            <person name="Papp T."/>
            <person name="Martin F.M."/>
            <person name="Miettinen O."/>
            <person name="Hibbett D.S."/>
            <person name="Nagy L.G."/>
        </authorList>
    </citation>
    <scope>NUCLEOTIDE SEQUENCE [LARGE SCALE GENOMIC DNA]</scope>
    <source>
        <strain evidence="12 13">CBS 309.79</strain>
    </source>
</reference>
<dbReference type="PROSITE" id="PS50850">
    <property type="entry name" value="MFS"/>
    <property type="match status" value="1"/>
</dbReference>
<dbReference type="InterPro" id="IPR036259">
    <property type="entry name" value="MFS_trans_sf"/>
</dbReference>
<dbReference type="GO" id="GO:0016020">
    <property type="term" value="C:membrane"/>
    <property type="evidence" value="ECO:0007669"/>
    <property type="project" value="UniProtKB-SubCell"/>
</dbReference>
<protein>
    <submittedName>
        <fullName evidence="12">General substrate transporter</fullName>
    </submittedName>
</protein>
<keyword evidence="6 10" id="KW-0472">Membrane</keyword>
<evidence type="ECO:0000313" key="12">
    <source>
        <dbReference type="EMBL" id="TFL06734.1"/>
    </source>
</evidence>
<feature type="transmembrane region" description="Helical" evidence="10">
    <location>
        <begin position="308"/>
        <end position="329"/>
    </location>
</feature>
<dbReference type="InterPro" id="IPR003663">
    <property type="entry name" value="Sugar/inositol_transpt"/>
</dbReference>
<gene>
    <name evidence="12" type="ORF">BDV98DRAFT_647718</name>
</gene>
<dbReference type="InterPro" id="IPR005829">
    <property type="entry name" value="Sugar_transporter_CS"/>
</dbReference>
<evidence type="ECO:0000256" key="2">
    <source>
        <dbReference type="ARBA" id="ARBA00010992"/>
    </source>
</evidence>
<comment type="subcellular location">
    <subcellularLocation>
        <location evidence="1">Membrane</location>
        <topology evidence="1">Multi-pass membrane protein</topology>
    </subcellularLocation>
</comment>
<dbReference type="InterPro" id="IPR020846">
    <property type="entry name" value="MFS_dom"/>
</dbReference>
<evidence type="ECO:0000256" key="8">
    <source>
        <dbReference type="RuleBase" id="RU003346"/>
    </source>
</evidence>
<feature type="compositionally biased region" description="Polar residues" evidence="9">
    <location>
        <begin position="502"/>
        <end position="517"/>
    </location>
</feature>
<dbReference type="SUPFAM" id="SSF103473">
    <property type="entry name" value="MFS general substrate transporter"/>
    <property type="match status" value="1"/>
</dbReference>
<dbReference type="EMBL" id="ML178815">
    <property type="protein sequence ID" value="TFL06734.1"/>
    <property type="molecule type" value="Genomic_DNA"/>
</dbReference>
<organism evidence="12 13">
    <name type="scientific">Pterulicium gracile</name>
    <dbReference type="NCBI Taxonomy" id="1884261"/>
    <lineage>
        <taxon>Eukaryota</taxon>
        <taxon>Fungi</taxon>
        <taxon>Dikarya</taxon>
        <taxon>Basidiomycota</taxon>
        <taxon>Agaricomycotina</taxon>
        <taxon>Agaricomycetes</taxon>
        <taxon>Agaricomycetidae</taxon>
        <taxon>Agaricales</taxon>
        <taxon>Pleurotineae</taxon>
        <taxon>Pterulaceae</taxon>
        <taxon>Pterulicium</taxon>
    </lineage>
</organism>
<feature type="transmembrane region" description="Helical" evidence="10">
    <location>
        <begin position="271"/>
        <end position="293"/>
    </location>
</feature>
<comment type="similarity">
    <text evidence="2 8">Belongs to the major facilitator superfamily. Sugar transporter (TC 2.A.1.1) family.</text>
</comment>
<dbReference type="PANTHER" id="PTHR48022:SF73">
    <property type="entry name" value="METABOLITE TRANSPORT PROTEIN YDL199C-RELATED"/>
    <property type="match status" value="1"/>
</dbReference>